<keyword evidence="1" id="KW-0472">Membrane</keyword>
<accession>A0A1C7NNP1</accession>
<gene>
    <name evidence="2" type="ORF">A0J61_01232</name>
</gene>
<reference evidence="2 3" key="1">
    <citation type="submission" date="2016-03" db="EMBL/GenBank/DDBJ databases">
        <title>Choanephora cucurbitarum.</title>
        <authorList>
            <person name="Min B."/>
            <person name="Park H."/>
            <person name="Park J.-H."/>
            <person name="Shin H.-D."/>
            <person name="Choi I.-G."/>
        </authorList>
    </citation>
    <scope>NUCLEOTIDE SEQUENCE [LARGE SCALE GENOMIC DNA]</scope>
    <source>
        <strain evidence="2 3">KUS-F28377</strain>
    </source>
</reference>
<sequence length="276" mass="31574">MSIAQTAILKSHSLSDVEPLSHCTEDEKNHTLFSEKKSKRWFIIRKITYIVVVNAALPITLYCLLKSYMPAVWALVLSSTPTILSVVLQVIFARKIDSIGFGVSIVLASINQDPKMLLMRESFVTAAIGVVCSLTLIPIRYKLFELKPVLYYIAKDLIPLEPIEVADKERPSQNRMEFYWQHSSYCRFHFRILTIIDMLILELEFGLKLYYILNFDIDTVVILSNLTLSVIGIVCFLLTIAYIMHIRRHLKEDEPMLIEQAELCKAALNSSKEVDA</sequence>
<keyword evidence="3" id="KW-1185">Reference proteome</keyword>
<dbReference type="AlphaFoldDB" id="A0A1C7NNP1"/>
<keyword evidence="1" id="KW-1133">Transmembrane helix</keyword>
<feature type="transmembrane region" description="Helical" evidence="1">
    <location>
        <begin position="220"/>
        <end position="243"/>
    </location>
</feature>
<keyword evidence="1" id="KW-0812">Transmembrane</keyword>
<comment type="caution">
    <text evidence="2">The sequence shown here is derived from an EMBL/GenBank/DDBJ whole genome shotgun (WGS) entry which is preliminary data.</text>
</comment>
<feature type="transmembrane region" description="Helical" evidence="1">
    <location>
        <begin position="71"/>
        <end position="92"/>
    </location>
</feature>
<protein>
    <submittedName>
        <fullName evidence="2">Uncharacterized protein</fullName>
    </submittedName>
</protein>
<dbReference type="EMBL" id="LUGH01000037">
    <property type="protein sequence ID" value="OBZ90707.1"/>
    <property type="molecule type" value="Genomic_DNA"/>
</dbReference>
<evidence type="ECO:0000313" key="2">
    <source>
        <dbReference type="EMBL" id="OBZ90707.1"/>
    </source>
</evidence>
<evidence type="ECO:0000313" key="3">
    <source>
        <dbReference type="Proteomes" id="UP000093000"/>
    </source>
</evidence>
<feature type="transmembrane region" description="Helical" evidence="1">
    <location>
        <begin position="47"/>
        <end position="65"/>
    </location>
</feature>
<evidence type="ECO:0000256" key="1">
    <source>
        <dbReference type="SAM" id="Phobius"/>
    </source>
</evidence>
<proteinExistence type="predicted"/>
<organism evidence="2 3">
    <name type="scientific">Choanephora cucurbitarum</name>
    <dbReference type="NCBI Taxonomy" id="101091"/>
    <lineage>
        <taxon>Eukaryota</taxon>
        <taxon>Fungi</taxon>
        <taxon>Fungi incertae sedis</taxon>
        <taxon>Mucoromycota</taxon>
        <taxon>Mucoromycotina</taxon>
        <taxon>Mucoromycetes</taxon>
        <taxon>Mucorales</taxon>
        <taxon>Mucorineae</taxon>
        <taxon>Choanephoraceae</taxon>
        <taxon>Choanephoroideae</taxon>
        <taxon>Choanephora</taxon>
    </lineage>
</organism>
<feature type="transmembrane region" description="Helical" evidence="1">
    <location>
        <begin position="123"/>
        <end position="141"/>
    </location>
</feature>
<dbReference type="InParanoid" id="A0A1C7NNP1"/>
<dbReference type="OrthoDB" id="9996464at2759"/>
<name>A0A1C7NNP1_9FUNG</name>
<dbReference type="Proteomes" id="UP000093000">
    <property type="component" value="Unassembled WGS sequence"/>
</dbReference>